<dbReference type="EMBL" id="FNTY01000002">
    <property type="protein sequence ID" value="SEE12293.1"/>
    <property type="molecule type" value="Genomic_DNA"/>
</dbReference>
<sequence>MGEMTGLCMAWVLVVDRDRVDIRFFGEGGY</sequence>
<accession>A0A1H5G997</accession>
<gene>
    <name evidence="1" type="ORF">SAMN04490194_1084</name>
</gene>
<evidence type="ECO:0000313" key="1">
    <source>
        <dbReference type="EMBL" id="SEE12293.1"/>
    </source>
</evidence>
<reference evidence="1 2" key="1">
    <citation type="submission" date="2016-10" db="EMBL/GenBank/DDBJ databases">
        <authorList>
            <person name="de Groot N.N."/>
        </authorList>
    </citation>
    <scope>NUCLEOTIDE SEQUENCE [LARGE SCALE GENOMIC DNA]</scope>
    <source>
        <strain evidence="1 2">BS3662</strain>
    </source>
</reference>
<proteinExistence type="predicted"/>
<dbReference type="Proteomes" id="UP000198985">
    <property type="component" value="Unassembled WGS sequence"/>
</dbReference>
<protein>
    <submittedName>
        <fullName evidence="1">Uncharacterized protein</fullName>
    </submittedName>
</protein>
<evidence type="ECO:0000313" key="2">
    <source>
        <dbReference type="Proteomes" id="UP000198985"/>
    </source>
</evidence>
<dbReference type="AlphaFoldDB" id="A0A1H5G997"/>
<organism evidence="1 2">
    <name type="scientific">Pseudomonas migulae</name>
    <dbReference type="NCBI Taxonomy" id="78543"/>
    <lineage>
        <taxon>Bacteria</taxon>
        <taxon>Pseudomonadati</taxon>
        <taxon>Pseudomonadota</taxon>
        <taxon>Gammaproteobacteria</taxon>
        <taxon>Pseudomonadales</taxon>
        <taxon>Pseudomonadaceae</taxon>
        <taxon>Pseudomonas</taxon>
    </lineage>
</organism>
<name>A0A1H5G997_9PSED</name>